<evidence type="ECO:0000256" key="1">
    <source>
        <dbReference type="SAM" id="MobiDB-lite"/>
    </source>
</evidence>
<accession>A0AA86STW2</accession>
<dbReference type="AlphaFoldDB" id="A0AA86STW2"/>
<protein>
    <submittedName>
        <fullName evidence="3">Uncharacterized protein</fullName>
    </submittedName>
</protein>
<evidence type="ECO:0000256" key="2">
    <source>
        <dbReference type="SAM" id="Phobius"/>
    </source>
</evidence>
<dbReference type="Gramene" id="rna-AYBTSS11_LOCUS24709">
    <property type="protein sequence ID" value="CAJ1972658.1"/>
    <property type="gene ID" value="gene-AYBTSS11_LOCUS24709"/>
</dbReference>
<sequence>SSLDWFLLGFGVPTYNPTPIFSLAVLTLVFLSAAASIFSSHHLLQPYSSPPFPIPNHSPTRRTFSFSLHFASPHFLAQPAHPTTVLRALTHFFSIPSQTPLPDSSSYIPASTNFTFGQAASVFHTPKPPPNPSLHSPLQKKRVFAANPYPPRHLDRAPSPRRATIASLLPAPPVATVTSTLDNRQPKSPAASVVRSFT</sequence>
<feature type="non-terminal residue" evidence="3">
    <location>
        <position position="198"/>
    </location>
</feature>
<keyword evidence="2" id="KW-0812">Transmembrane</keyword>
<feature type="transmembrane region" description="Helical" evidence="2">
    <location>
        <begin position="20"/>
        <end position="38"/>
    </location>
</feature>
<keyword evidence="4" id="KW-1185">Reference proteome</keyword>
<feature type="region of interest" description="Disordered" evidence="1">
    <location>
        <begin position="178"/>
        <end position="198"/>
    </location>
</feature>
<keyword evidence="2" id="KW-0472">Membrane</keyword>
<gene>
    <name evidence="3" type="ORF">AYBTSS11_LOCUS24709</name>
</gene>
<dbReference type="Proteomes" id="UP001189624">
    <property type="component" value="Chromosome 8"/>
</dbReference>
<proteinExistence type="predicted"/>
<name>A0AA86STW2_9FABA</name>
<evidence type="ECO:0000313" key="4">
    <source>
        <dbReference type="Proteomes" id="UP001189624"/>
    </source>
</evidence>
<feature type="non-terminal residue" evidence="3">
    <location>
        <position position="1"/>
    </location>
</feature>
<dbReference type="EMBL" id="OY731405">
    <property type="protein sequence ID" value="CAJ1972658.1"/>
    <property type="molecule type" value="Genomic_DNA"/>
</dbReference>
<evidence type="ECO:0000313" key="3">
    <source>
        <dbReference type="EMBL" id="CAJ1972658.1"/>
    </source>
</evidence>
<reference evidence="3" key="1">
    <citation type="submission" date="2023-10" db="EMBL/GenBank/DDBJ databases">
        <authorList>
            <person name="Domelevo Entfellner J.-B."/>
        </authorList>
    </citation>
    <scope>NUCLEOTIDE SEQUENCE</scope>
</reference>
<organism evidence="3 4">
    <name type="scientific">Sphenostylis stenocarpa</name>
    <dbReference type="NCBI Taxonomy" id="92480"/>
    <lineage>
        <taxon>Eukaryota</taxon>
        <taxon>Viridiplantae</taxon>
        <taxon>Streptophyta</taxon>
        <taxon>Embryophyta</taxon>
        <taxon>Tracheophyta</taxon>
        <taxon>Spermatophyta</taxon>
        <taxon>Magnoliopsida</taxon>
        <taxon>eudicotyledons</taxon>
        <taxon>Gunneridae</taxon>
        <taxon>Pentapetalae</taxon>
        <taxon>rosids</taxon>
        <taxon>fabids</taxon>
        <taxon>Fabales</taxon>
        <taxon>Fabaceae</taxon>
        <taxon>Papilionoideae</taxon>
        <taxon>50 kb inversion clade</taxon>
        <taxon>NPAAA clade</taxon>
        <taxon>indigoferoid/millettioid clade</taxon>
        <taxon>Phaseoleae</taxon>
        <taxon>Sphenostylis</taxon>
    </lineage>
</organism>
<keyword evidence="2" id="KW-1133">Transmembrane helix</keyword>